<organism evidence="3">
    <name type="scientific">marine sediment metagenome</name>
    <dbReference type="NCBI Taxonomy" id="412755"/>
    <lineage>
        <taxon>unclassified sequences</taxon>
        <taxon>metagenomes</taxon>
        <taxon>ecological metagenomes</taxon>
    </lineage>
</organism>
<dbReference type="PANTHER" id="PTHR44591:SF3">
    <property type="entry name" value="RESPONSE REGULATORY DOMAIN-CONTAINING PROTEIN"/>
    <property type="match status" value="1"/>
</dbReference>
<gene>
    <name evidence="3" type="ORF">LCGC14_1972500</name>
</gene>
<dbReference type="EMBL" id="LAZR01021920">
    <property type="protein sequence ID" value="KKL83660.1"/>
    <property type="molecule type" value="Genomic_DNA"/>
</dbReference>
<evidence type="ECO:0000313" key="3">
    <source>
        <dbReference type="EMBL" id="KKL83660.1"/>
    </source>
</evidence>
<accession>A0A0F9HPP2</accession>
<feature type="domain" description="Response regulatory" evidence="2">
    <location>
        <begin position="6"/>
        <end position="113"/>
    </location>
</feature>
<dbReference type="InterPro" id="IPR011006">
    <property type="entry name" value="CheY-like_superfamily"/>
</dbReference>
<dbReference type="PROSITE" id="PS50110">
    <property type="entry name" value="RESPONSE_REGULATORY"/>
    <property type="match status" value="1"/>
</dbReference>
<dbReference type="SUPFAM" id="SSF52172">
    <property type="entry name" value="CheY-like"/>
    <property type="match status" value="1"/>
</dbReference>
<evidence type="ECO:0000256" key="1">
    <source>
        <dbReference type="ARBA" id="ARBA00022553"/>
    </source>
</evidence>
<dbReference type="PANTHER" id="PTHR44591">
    <property type="entry name" value="STRESS RESPONSE REGULATOR PROTEIN 1"/>
    <property type="match status" value="1"/>
</dbReference>
<dbReference type="AlphaFoldDB" id="A0A0F9HPP2"/>
<feature type="non-terminal residue" evidence="3">
    <location>
        <position position="113"/>
    </location>
</feature>
<keyword evidence="1" id="KW-0597">Phosphoprotein</keyword>
<dbReference type="GO" id="GO:0000160">
    <property type="term" value="P:phosphorelay signal transduction system"/>
    <property type="evidence" value="ECO:0007669"/>
    <property type="project" value="InterPro"/>
</dbReference>
<dbReference type="SMART" id="SM00448">
    <property type="entry name" value="REC"/>
    <property type="match status" value="1"/>
</dbReference>
<sequence>MLKKAKILIVDDDPINRLVLEKTLANDHEIFLVESGEQALTFIQSTQVDLIILDIVMPGIDGYEVLVRLKENPTTQAIPVIFISANTSHDDEAKGFELGAMDYIAKPFSTAIV</sequence>
<evidence type="ECO:0000259" key="2">
    <source>
        <dbReference type="PROSITE" id="PS50110"/>
    </source>
</evidence>
<dbReference type="InterPro" id="IPR001789">
    <property type="entry name" value="Sig_transdc_resp-reg_receiver"/>
</dbReference>
<comment type="caution">
    <text evidence="3">The sequence shown here is derived from an EMBL/GenBank/DDBJ whole genome shotgun (WGS) entry which is preliminary data.</text>
</comment>
<proteinExistence type="predicted"/>
<name>A0A0F9HPP2_9ZZZZ</name>
<dbReference type="InterPro" id="IPR050595">
    <property type="entry name" value="Bact_response_regulator"/>
</dbReference>
<protein>
    <recommendedName>
        <fullName evidence="2">Response regulatory domain-containing protein</fullName>
    </recommendedName>
</protein>
<dbReference type="Pfam" id="PF00072">
    <property type="entry name" value="Response_reg"/>
    <property type="match status" value="1"/>
</dbReference>
<reference evidence="3" key="1">
    <citation type="journal article" date="2015" name="Nature">
        <title>Complex archaea that bridge the gap between prokaryotes and eukaryotes.</title>
        <authorList>
            <person name="Spang A."/>
            <person name="Saw J.H."/>
            <person name="Jorgensen S.L."/>
            <person name="Zaremba-Niedzwiedzka K."/>
            <person name="Martijn J."/>
            <person name="Lind A.E."/>
            <person name="van Eijk R."/>
            <person name="Schleper C."/>
            <person name="Guy L."/>
            <person name="Ettema T.J."/>
        </authorList>
    </citation>
    <scope>NUCLEOTIDE SEQUENCE</scope>
</reference>
<dbReference type="Gene3D" id="3.40.50.2300">
    <property type="match status" value="1"/>
</dbReference>